<feature type="compositionally biased region" description="Acidic residues" evidence="1">
    <location>
        <begin position="354"/>
        <end position="369"/>
    </location>
</feature>
<evidence type="ECO:0000313" key="3">
    <source>
        <dbReference type="Proteomes" id="UP000243876"/>
    </source>
</evidence>
<accession>A0A0D6EHE8</accession>
<dbReference type="Proteomes" id="UP000243876">
    <property type="component" value="Unassembled WGS sequence"/>
</dbReference>
<dbReference type="AlphaFoldDB" id="A0A0D6EHE8"/>
<feature type="compositionally biased region" description="Basic and acidic residues" evidence="1">
    <location>
        <begin position="320"/>
        <end position="340"/>
    </location>
</feature>
<evidence type="ECO:0000313" key="2">
    <source>
        <dbReference type="EMBL" id="CEQ39384.1"/>
    </source>
</evidence>
<feature type="region of interest" description="Disordered" evidence="1">
    <location>
        <begin position="314"/>
        <end position="382"/>
    </location>
</feature>
<sequence>MTTRSAAPASALPPSDHLYCRLAHPHYIANSLLCLPFPLLLLLNSTDSSPALTTALIAGIVLLALSVASRRSSDNIGLPLPLPLARFLHAAVTFQLRLFNAFGLFFTRRELQIGHSWLSYVVIWLGRSSSLLPPLSSPSSQRAAHAAVSFFLPQPPYLGPSALQELTSDEFDTQILLVPAARSAALAFASAPLSNPREQGAKIVELPDEAEEPGVAPLLSAADEEARKERYNLVLFHVDYSKKSRELEMTLARLSHQFRPVSPPALYSSPRLAFSLVDPTHAPTTFYDLGLSTGPTSLDLPLLRLYRGGQVVQQAPMGEEEAKERRRAERREKRAGERHGKKERGKKGRKGESESESGSEGEDESEDEREVEREMAMSRYKWDRSAAAIERTFKLRERSGLANVGPVAQ</sequence>
<organism evidence="2 3">
    <name type="scientific">Sporidiobolus salmonicolor</name>
    <name type="common">Yeast-like fungus</name>
    <name type="synonym">Sporobolomyces salmonicolor</name>
    <dbReference type="NCBI Taxonomy" id="5005"/>
    <lineage>
        <taxon>Eukaryota</taxon>
        <taxon>Fungi</taxon>
        <taxon>Dikarya</taxon>
        <taxon>Basidiomycota</taxon>
        <taxon>Pucciniomycotina</taxon>
        <taxon>Microbotryomycetes</taxon>
        <taxon>Sporidiobolales</taxon>
        <taxon>Sporidiobolaceae</taxon>
        <taxon>Sporobolomyces</taxon>
    </lineage>
</organism>
<proteinExistence type="predicted"/>
<gene>
    <name evidence="2" type="primary">SPOSA6832_00929</name>
</gene>
<name>A0A0D6EHE8_SPOSA</name>
<evidence type="ECO:0000256" key="1">
    <source>
        <dbReference type="SAM" id="MobiDB-lite"/>
    </source>
</evidence>
<dbReference type="EMBL" id="CENE01000003">
    <property type="protein sequence ID" value="CEQ39384.1"/>
    <property type="molecule type" value="Genomic_DNA"/>
</dbReference>
<reference evidence="3" key="1">
    <citation type="submission" date="2015-02" db="EMBL/GenBank/DDBJ databases">
        <authorList>
            <person name="Gon?alves P."/>
        </authorList>
    </citation>
    <scope>NUCLEOTIDE SEQUENCE [LARGE SCALE GENOMIC DNA]</scope>
</reference>
<protein>
    <submittedName>
        <fullName evidence="2">SPOSA6832_00929-mRNA-1:cds</fullName>
    </submittedName>
</protein>
<dbReference type="OrthoDB" id="20229at2759"/>
<feature type="compositionally biased region" description="Basic and acidic residues" evidence="1">
    <location>
        <begin position="370"/>
        <end position="382"/>
    </location>
</feature>
<keyword evidence="3" id="KW-1185">Reference proteome</keyword>